<dbReference type="GO" id="GO:0032259">
    <property type="term" value="P:methylation"/>
    <property type="evidence" value="ECO:0007669"/>
    <property type="project" value="UniProtKB-KW"/>
</dbReference>
<dbReference type="GO" id="GO:0008757">
    <property type="term" value="F:S-adenosylmethionine-dependent methyltransferase activity"/>
    <property type="evidence" value="ECO:0007669"/>
    <property type="project" value="UniProtKB-ARBA"/>
</dbReference>
<feature type="domain" description="O-methyltransferase C-terminal" evidence="6">
    <location>
        <begin position="146"/>
        <end position="351"/>
    </location>
</feature>
<keyword evidence="3" id="KW-0949">S-adenosyl-L-methionine</keyword>
<protein>
    <submittedName>
        <fullName evidence="8">Flavone 3'-O-methyltransferase 1</fullName>
    </submittedName>
</protein>
<dbReference type="GO" id="GO:0009813">
    <property type="term" value="P:flavonoid biosynthetic process"/>
    <property type="evidence" value="ECO:0007669"/>
    <property type="project" value="UniProtKB-ARBA"/>
</dbReference>
<dbReference type="SUPFAM" id="SSF53335">
    <property type="entry name" value="S-adenosyl-L-methionine-dependent methyltransferases"/>
    <property type="match status" value="1"/>
</dbReference>
<comment type="similarity">
    <text evidence="4">Belongs to the class I-like SAM-binding methyltransferase superfamily. Cation-independent O-methyltransferase family. COMT subfamily.</text>
</comment>
<proteinExistence type="inferred from homology"/>
<evidence type="ECO:0000256" key="2">
    <source>
        <dbReference type="ARBA" id="ARBA00022679"/>
    </source>
</evidence>
<evidence type="ECO:0000259" key="7">
    <source>
        <dbReference type="Pfam" id="PF08100"/>
    </source>
</evidence>
<evidence type="ECO:0000313" key="9">
    <source>
        <dbReference type="Proteomes" id="UP001604277"/>
    </source>
</evidence>
<dbReference type="PANTHER" id="PTHR11746">
    <property type="entry name" value="O-METHYLTRANSFERASE"/>
    <property type="match status" value="1"/>
</dbReference>
<dbReference type="SUPFAM" id="SSF46785">
    <property type="entry name" value="Winged helix' DNA-binding domain"/>
    <property type="match status" value="1"/>
</dbReference>
<gene>
    <name evidence="8" type="ORF">Fot_47622</name>
</gene>
<dbReference type="PROSITE" id="PS51683">
    <property type="entry name" value="SAM_OMT_II"/>
    <property type="match status" value="1"/>
</dbReference>
<dbReference type="FunFam" id="1.10.10.10:FF:000357">
    <property type="entry name" value="Caffeic acid 3-O-methyltransferase"/>
    <property type="match status" value="1"/>
</dbReference>
<evidence type="ECO:0000259" key="6">
    <source>
        <dbReference type="Pfam" id="PF00891"/>
    </source>
</evidence>
<dbReference type="InterPro" id="IPR001077">
    <property type="entry name" value="COMT_C"/>
</dbReference>
<evidence type="ECO:0000256" key="3">
    <source>
        <dbReference type="ARBA" id="ARBA00022691"/>
    </source>
</evidence>
<dbReference type="Proteomes" id="UP001604277">
    <property type="component" value="Unassembled WGS sequence"/>
</dbReference>
<sequence>MAEQESGSMDRIVDEMEILAKIHDEEEAKRCAYAMQLVTSSVLPMVLNTAMELNVFQILAKAGPAAQLTPHEIASHMPTTNSDAPAMLDRMLRLLVSYSVLTCSVSDGQRHYGLAPVANYFVRNEDGVSLCPLMSLIQDKVFIYSWFKLKDAVLEGGVPFDKVHGTHAFEYPGKDPRFNEVFNKAMINHTTIVMKQIIEHYKGFEHLKTLVDVGGGLGVTLNLITTRYPTISGINFDLSHVIQEAPSYPGVKHIGGDMFESVPGGDAIFMKWILHDWSDDHCLKLLENCYKALPEDGKVIVVEAILPVEPDTSNSVISTSQCDLIMMTQNPGGKERSELEFLALAKGAGFKGVTLKCSVCNFWVMEFHK</sequence>
<comment type="caution">
    <text evidence="8">The sequence shown here is derived from an EMBL/GenBank/DDBJ whole genome shotgun (WGS) entry which is preliminary data.</text>
</comment>
<feature type="active site" description="Proton acceptor" evidence="5">
    <location>
        <position position="275"/>
    </location>
</feature>
<keyword evidence="1" id="KW-0489">Methyltransferase</keyword>
<dbReference type="InterPro" id="IPR036388">
    <property type="entry name" value="WH-like_DNA-bd_sf"/>
</dbReference>
<feature type="domain" description="O-methyltransferase dimerisation" evidence="7">
    <location>
        <begin position="35"/>
        <end position="123"/>
    </location>
</feature>
<keyword evidence="2" id="KW-0808">Transferase</keyword>
<dbReference type="Gene3D" id="3.40.50.150">
    <property type="entry name" value="Vaccinia Virus protein VP39"/>
    <property type="match status" value="1"/>
</dbReference>
<evidence type="ECO:0000256" key="5">
    <source>
        <dbReference type="PIRSR" id="PIRSR005739-1"/>
    </source>
</evidence>
<dbReference type="Gene3D" id="1.10.10.10">
    <property type="entry name" value="Winged helix-like DNA-binding domain superfamily/Winged helix DNA-binding domain"/>
    <property type="match status" value="1"/>
</dbReference>
<dbReference type="InterPro" id="IPR036390">
    <property type="entry name" value="WH_DNA-bd_sf"/>
</dbReference>
<organism evidence="8 9">
    <name type="scientific">Forsythia ovata</name>
    <dbReference type="NCBI Taxonomy" id="205694"/>
    <lineage>
        <taxon>Eukaryota</taxon>
        <taxon>Viridiplantae</taxon>
        <taxon>Streptophyta</taxon>
        <taxon>Embryophyta</taxon>
        <taxon>Tracheophyta</taxon>
        <taxon>Spermatophyta</taxon>
        <taxon>Magnoliopsida</taxon>
        <taxon>eudicotyledons</taxon>
        <taxon>Gunneridae</taxon>
        <taxon>Pentapetalae</taxon>
        <taxon>asterids</taxon>
        <taxon>lamiids</taxon>
        <taxon>Lamiales</taxon>
        <taxon>Oleaceae</taxon>
        <taxon>Forsythieae</taxon>
        <taxon>Forsythia</taxon>
    </lineage>
</organism>
<dbReference type="InterPro" id="IPR029063">
    <property type="entry name" value="SAM-dependent_MTases_sf"/>
</dbReference>
<dbReference type="EMBL" id="JBFOLJ010000014">
    <property type="protein sequence ID" value="KAL2478608.1"/>
    <property type="molecule type" value="Genomic_DNA"/>
</dbReference>
<reference evidence="9" key="1">
    <citation type="submission" date="2024-07" db="EMBL/GenBank/DDBJ databases">
        <title>Two chromosome-level genome assemblies of Korean endemic species Abeliophyllum distichum and Forsythia ovata (Oleaceae).</title>
        <authorList>
            <person name="Jang H."/>
        </authorList>
    </citation>
    <scope>NUCLEOTIDE SEQUENCE [LARGE SCALE GENOMIC DNA]</scope>
</reference>
<keyword evidence="9" id="KW-1185">Reference proteome</keyword>
<dbReference type="AlphaFoldDB" id="A0ABD1QQW4"/>
<dbReference type="InterPro" id="IPR016461">
    <property type="entry name" value="COMT-like"/>
</dbReference>
<evidence type="ECO:0000256" key="4">
    <source>
        <dbReference type="ARBA" id="ARBA00034481"/>
    </source>
</evidence>
<dbReference type="Pfam" id="PF00891">
    <property type="entry name" value="Methyltransf_2"/>
    <property type="match status" value="1"/>
</dbReference>
<dbReference type="PIRSF" id="PIRSF005739">
    <property type="entry name" value="O-mtase"/>
    <property type="match status" value="1"/>
</dbReference>
<dbReference type="InterPro" id="IPR012967">
    <property type="entry name" value="COMT_dimerisation"/>
</dbReference>
<evidence type="ECO:0000313" key="8">
    <source>
        <dbReference type="EMBL" id="KAL2478608.1"/>
    </source>
</evidence>
<dbReference type="FunFam" id="3.40.50.150:FF:000061">
    <property type="entry name" value="Caffeic acid O-methyltransferase"/>
    <property type="match status" value="1"/>
</dbReference>
<evidence type="ECO:0000256" key="1">
    <source>
        <dbReference type="ARBA" id="ARBA00022603"/>
    </source>
</evidence>
<dbReference type="Pfam" id="PF08100">
    <property type="entry name" value="Dimerisation"/>
    <property type="match status" value="1"/>
</dbReference>
<accession>A0ABD1QQW4</accession>
<name>A0ABD1QQW4_9LAMI</name>